<proteinExistence type="predicted"/>
<reference evidence="1" key="1">
    <citation type="journal article" date="2022" name="bioRxiv">
        <title>Sequencing and chromosome-scale assembly of the giantPleurodeles waltlgenome.</title>
        <authorList>
            <person name="Brown T."/>
            <person name="Elewa A."/>
            <person name="Iarovenko S."/>
            <person name="Subramanian E."/>
            <person name="Araus A.J."/>
            <person name="Petzold A."/>
            <person name="Susuki M."/>
            <person name="Suzuki K.-i.T."/>
            <person name="Hayashi T."/>
            <person name="Toyoda A."/>
            <person name="Oliveira C."/>
            <person name="Osipova E."/>
            <person name="Leigh N.D."/>
            <person name="Simon A."/>
            <person name="Yun M.H."/>
        </authorList>
    </citation>
    <scope>NUCLEOTIDE SEQUENCE</scope>
    <source>
        <strain evidence="1">20211129_DDA</strain>
        <tissue evidence="1">Liver</tissue>
    </source>
</reference>
<dbReference type="EMBL" id="JANPWB010000014">
    <property type="protein sequence ID" value="KAJ1095349.1"/>
    <property type="molecule type" value="Genomic_DNA"/>
</dbReference>
<dbReference type="AlphaFoldDB" id="A0AAV7LWQ2"/>
<evidence type="ECO:0000313" key="1">
    <source>
        <dbReference type="EMBL" id="KAJ1095349.1"/>
    </source>
</evidence>
<dbReference type="Proteomes" id="UP001066276">
    <property type="component" value="Chromosome 10"/>
</dbReference>
<name>A0AAV7LWQ2_PLEWA</name>
<keyword evidence="2" id="KW-1185">Reference proteome</keyword>
<gene>
    <name evidence="1" type="ORF">NDU88_000514</name>
</gene>
<accession>A0AAV7LWQ2</accession>
<sequence>MSKRPVAERSPLRHSPKALQTQTFDIEAPFIRVKVLAVEAYDIALKINIAIRFSRLDVEALASAPAVVIATSSSDLHYDIQTKSASAAIKVIIDVKRCVTSRREV</sequence>
<comment type="caution">
    <text evidence="1">The sequence shown here is derived from an EMBL/GenBank/DDBJ whole genome shotgun (WGS) entry which is preliminary data.</text>
</comment>
<evidence type="ECO:0000313" key="2">
    <source>
        <dbReference type="Proteomes" id="UP001066276"/>
    </source>
</evidence>
<protein>
    <submittedName>
        <fullName evidence="1">Uncharacterized protein</fullName>
    </submittedName>
</protein>
<organism evidence="1 2">
    <name type="scientific">Pleurodeles waltl</name>
    <name type="common">Iberian ribbed newt</name>
    <dbReference type="NCBI Taxonomy" id="8319"/>
    <lineage>
        <taxon>Eukaryota</taxon>
        <taxon>Metazoa</taxon>
        <taxon>Chordata</taxon>
        <taxon>Craniata</taxon>
        <taxon>Vertebrata</taxon>
        <taxon>Euteleostomi</taxon>
        <taxon>Amphibia</taxon>
        <taxon>Batrachia</taxon>
        <taxon>Caudata</taxon>
        <taxon>Salamandroidea</taxon>
        <taxon>Salamandridae</taxon>
        <taxon>Pleurodelinae</taxon>
        <taxon>Pleurodeles</taxon>
    </lineage>
</organism>